<sequence length="296" mass="31834">MDATLLTRLILGALLLYQVYNYGHDLFVNRKRINDGNMLVTGPIGFTTNFFDTLGIGSFAPTTMLLKLTKSLKNDRLLPGTLNAACAIPVMTEALSYIKMVKVSGLTLLTMMLSAMLGAFIGSRIVVRFDEKKVQVTVGCALAVTAVLMVLSVTGVTTKLGAHNVATGLYGWKLVVACAVNFILGSLMNVGIGLYAPCMALVYLLGLSPLVAFPIMMSSCASVMPIAAGEFIRRDDYARAPAISITACGCLGVFVAIHFVKHLNVTFIMWLVILVMVYTSALMLIEGSRKFKLAAE</sequence>
<feature type="transmembrane region" description="Helical" evidence="5">
    <location>
        <begin position="174"/>
        <end position="196"/>
    </location>
</feature>
<keyword evidence="7" id="KW-1185">Reference proteome</keyword>
<comment type="subcellular location">
    <subcellularLocation>
        <location evidence="5">Cell membrane</location>
        <topology evidence="5">Multi-pass membrane protein</topology>
    </subcellularLocation>
    <subcellularLocation>
        <location evidence="1">Membrane</location>
        <topology evidence="1">Multi-pass membrane protein</topology>
    </subcellularLocation>
</comment>
<dbReference type="RefSeq" id="WP_047767806.1">
    <property type="nucleotide sequence ID" value="NZ_AZGM01000066.1"/>
</dbReference>
<gene>
    <name evidence="6" type="ORF">FD32_GL000132</name>
</gene>
<evidence type="ECO:0000256" key="2">
    <source>
        <dbReference type="ARBA" id="ARBA00022692"/>
    </source>
</evidence>
<reference evidence="6 7" key="1">
    <citation type="journal article" date="2015" name="Genome Announc.">
        <title>Expanding the biotechnology potential of lactobacilli through comparative genomics of 213 strains and associated genera.</title>
        <authorList>
            <person name="Sun Z."/>
            <person name="Harris H.M."/>
            <person name="McCann A."/>
            <person name="Guo C."/>
            <person name="Argimon S."/>
            <person name="Zhang W."/>
            <person name="Yang X."/>
            <person name="Jeffery I.B."/>
            <person name="Cooney J.C."/>
            <person name="Kagawa T.F."/>
            <person name="Liu W."/>
            <person name="Song Y."/>
            <person name="Salvetti E."/>
            <person name="Wrobel A."/>
            <person name="Rasinkangas P."/>
            <person name="Parkhill J."/>
            <person name="Rea M.C."/>
            <person name="O'Sullivan O."/>
            <person name="Ritari J."/>
            <person name="Douillard F.P."/>
            <person name="Paul Ross R."/>
            <person name="Yang R."/>
            <person name="Briner A.E."/>
            <person name="Felis G.E."/>
            <person name="de Vos W.M."/>
            <person name="Barrangou R."/>
            <person name="Klaenhammer T.R."/>
            <person name="Caufield P.W."/>
            <person name="Cui Y."/>
            <person name="Zhang H."/>
            <person name="O'Toole P.W."/>
        </authorList>
    </citation>
    <scope>NUCLEOTIDE SEQUENCE [LARGE SCALE GENOMIC DNA]</scope>
    <source>
        <strain evidence="6 7">DSM 6035</strain>
    </source>
</reference>
<keyword evidence="4 5" id="KW-0472">Membrane</keyword>
<evidence type="ECO:0000256" key="4">
    <source>
        <dbReference type="ARBA" id="ARBA00023136"/>
    </source>
</evidence>
<feature type="transmembrane region" description="Helical" evidence="5">
    <location>
        <begin position="266"/>
        <end position="285"/>
    </location>
</feature>
<dbReference type="InterPro" id="IPR002781">
    <property type="entry name" value="TM_pro_TauE-like"/>
</dbReference>
<evidence type="ECO:0000313" key="7">
    <source>
        <dbReference type="Proteomes" id="UP000051412"/>
    </source>
</evidence>
<organism evidence="6 7">
    <name type="scientific">Limosilactobacillus panis DSM 6035</name>
    <dbReference type="NCBI Taxonomy" id="1423782"/>
    <lineage>
        <taxon>Bacteria</taxon>
        <taxon>Bacillati</taxon>
        <taxon>Bacillota</taxon>
        <taxon>Bacilli</taxon>
        <taxon>Lactobacillales</taxon>
        <taxon>Lactobacillaceae</taxon>
        <taxon>Limosilactobacillus</taxon>
    </lineage>
</organism>
<feature type="transmembrane region" description="Helical" evidence="5">
    <location>
        <begin position="134"/>
        <end position="153"/>
    </location>
</feature>
<comment type="similarity">
    <text evidence="5">Belongs to the 4-toluene sulfonate uptake permease (TSUP) (TC 2.A.102) family.</text>
</comment>
<keyword evidence="5" id="KW-1003">Cell membrane</keyword>
<dbReference type="PANTHER" id="PTHR43483:SF3">
    <property type="entry name" value="MEMBRANE TRANSPORTER PROTEIN HI_0806-RELATED"/>
    <property type="match status" value="1"/>
</dbReference>
<dbReference type="EMBL" id="AZGM01000066">
    <property type="protein sequence ID" value="KRM27075.1"/>
    <property type="molecule type" value="Genomic_DNA"/>
</dbReference>
<dbReference type="STRING" id="1423782.FD32_GL000132"/>
<dbReference type="Pfam" id="PF01925">
    <property type="entry name" value="TauE"/>
    <property type="match status" value="1"/>
</dbReference>
<name>A0A0R1XJH4_9LACO</name>
<dbReference type="AlphaFoldDB" id="A0A0R1XJH4"/>
<dbReference type="OrthoDB" id="357960at2"/>
<feature type="transmembrane region" description="Helical" evidence="5">
    <location>
        <begin position="103"/>
        <end position="122"/>
    </location>
</feature>
<evidence type="ECO:0000256" key="1">
    <source>
        <dbReference type="ARBA" id="ARBA00004141"/>
    </source>
</evidence>
<evidence type="ECO:0000313" key="6">
    <source>
        <dbReference type="EMBL" id="KRM27075.1"/>
    </source>
</evidence>
<feature type="transmembrane region" description="Helical" evidence="5">
    <location>
        <begin position="240"/>
        <end position="260"/>
    </location>
</feature>
<proteinExistence type="inferred from homology"/>
<accession>A0A0R1XJH4</accession>
<comment type="caution">
    <text evidence="6">The sequence shown here is derived from an EMBL/GenBank/DDBJ whole genome shotgun (WGS) entry which is preliminary data.</text>
</comment>
<protein>
    <recommendedName>
        <fullName evidence="5">Probable membrane transporter protein</fullName>
    </recommendedName>
</protein>
<feature type="transmembrane region" description="Helical" evidence="5">
    <location>
        <begin position="45"/>
        <end position="66"/>
    </location>
</feature>
<dbReference type="GO" id="GO:0005886">
    <property type="term" value="C:plasma membrane"/>
    <property type="evidence" value="ECO:0007669"/>
    <property type="project" value="UniProtKB-SubCell"/>
</dbReference>
<dbReference type="PANTHER" id="PTHR43483">
    <property type="entry name" value="MEMBRANE TRANSPORTER PROTEIN HI_0806-RELATED"/>
    <property type="match status" value="1"/>
</dbReference>
<evidence type="ECO:0000256" key="3">
    <source>
        <dbReference type="ARBA" id="ARBA00022989"/>
    </source>
</evidence>
<dbReference type="Proteomes" id="UP000051412">
    <property type="component" value="Unassembled WGS sequence"/>
</dbReference>
<dbReference type="PATRIC" id="fig|1423782.4.peg.131"/>
<evidence type="ECO:0000256" key="5">
    <source>
        <dbReference type="RuleBase" id="RU363041"/>
    </source>
</evidence>
<keyword evidence="3 5" id="KW-1133">Transmembrane helix</keyword>
<keyword evidence="2 5" id="KW-0812">Transmembrane</keyword>
<feature type="transmembrane region" description="Helical" evidence="5">
    <location>
        <begin position="202"/>
        <end position="228"/>
    </location>
</feature>